<comment type="caution">
    <text evidence="2">The sequence shown here is derived from an EMBL/GenBank/DDBJ whole genome shotgun (WGS) entry which is preliminary data.</text>
</comment>
<dbReference type="OrthoDB" id="2679225at2"/>
<keyword evidence="3" id="KW-1185">Reference proteome</keyword>
<sequence length="84" mass="9535">MELFAALMFLLIYALVVGVFLYRIRKRTFRQLLKENAGLIALVLIQLLIFDGNIFLKVALASVILAVFAAGWLLEERGRQRGQP</sequence>
<gene>
    <name evidence="2" type="ORF">CGZ75_15185</name>
</gene>
<keyword evidence="1" id="KW-0812">Transmembrane</keyword>
<proteinExistence type="predicted"/>
<feature type="transmembrane region" description="Helical" evidence="1">
    <location>
        <begin position="6"/>
        <end position="25"/>
    </location>
</feature>
<evidence type="ECO:0000256" key="1">
    <source>
        <dbReference type="SAM" id="Phobius"/>
    </source>
</evidence>
<protein>
    <submittedName>
        <fullName evidence="2">Uncharacterized protein</fullName>
    </submittedName>
</protein>
<evidence type="ECO:0000313" key="2">
    <source>
        <dbReference type="EMBL" id="OXM14296.1"/>
    </source>
</evidence>
<keyword evidence="1" id="KW-0472">Membrane</keyword>
<accession>A0A229NWI0</accession>
<keyword evidence="1" id="KW-1133">Transmembrane helix</keyword>
<feature type="transmembrane region" description="Helical" evidence="1">
    <location>
        <begin position="55"/>
        <end position="74"/>
    </location>
</feature>
<evidence type="ECO:0000313" key="3">
    <source>
        <dbReference type="Proteomes" id="UP000215145"/>
    </source>
</evidence>
<dbReference type="RefSeq" id="WP_089525120.1">
    <property type="nucleotide sequence ID" value="NZ_NMUQ01000002.1"/>
</dbReference>
<reference evidence="2 3" key="1">
    <citation type="submission" date="2017-07" db="EMBL/GenBank/DDBJ databases">
        <title>Paenibacillus herberti R33 genome sequencing and assembly.</title>
        <authorList>
            <person name="Su W."/>
        </authorList>
    </citation>
    <scope>NUCLEOTIDE SEQUENCE [LARGE SCALE GENOMIC DNA]</scope>
    <source>
        <strain evidence="2 3">R33</strain>
    </source>
</reference>
<feature type="transmembrane region" description="Helical" evidence="1">
    <location>
        <begin position="32"/>
        <end position="49"/>
    </location>
</feature>
<name>A0A229NWI0_9BACL</name>
<organism evidence="2 3">
    <name type="scientific">Paenibacillus herberti</name>
    <dbReference type="NCBI Taxonomy" id="1619309"/>
    <lineage>
        <taxon>Bacteria</taxon>
        <taxon>Bacillati</taxon>
        <taxon>Bacillota</taxon>
        <taxon>Bacilli</taxon>
        <taxon>Bacillales</taxon>
        <taxon>Paenibacillaceae</taxon>
        <taxon>Paenibacillus</taxon>
    </lineage>
</organism>
<dbReference type="Proteomes" id="UP000215145">
    <property type="component" value="Unassembled WGS sequence"/>
</dbReference>
<dbReference type="EMBL" id="NMUQ01000002">
    <property type="protein sequence ID" value="OXM14296.1"/>
    <property type="molecule type" value="Genomic_DNA"/>
</dbReference>
<dbReference type="AlphaFoldDB" id="A0A229NWI0"/>